<dbReference type="EMBL" id="DUZY01000002">
    <property type="protein sequence ID" value="DAD26148.1"/>
    <property type="molecule type" value="Genomic_DNA"/>
</dbReference>
<gene>
    <name evidence="1" type="ORF">HUJ06_027616</name>
</gene>
<accession>A0A822Y980</accession>
<dbReference type="AlphaFoldDB" id="A0A822Y980"/>
<name>A0A822Y980_NELNU</name>
<sequence length="108" mass="11461">MIGRVPDPCGSDWTMTLMASIVERTLSATGIAATGGFQFLRLGTPMEESICIDPRASLDLGGSSPRGLDRRGIGHGERIVFPRGGDSVEAKMLMKIVGLFPIQAEGVE</sequence>
<evidence type="ECO:0000313" key="1">
    <source>
        <dbReference type="EMBL" id="DAD26148.1"/>
    </source>
</evidence>
<keyword evidence="2" id="KW-1185">Reference proteome</keyword>
<reference evidence="1 2" key="1">
    <citation type="journal article" date="2020" name="Mol. Biol. Evol.">
        <title>Distinct Expression and Methylation Patterns for Genes with Different Fates following a Single Whole-Genome Duplication in Flowering Plants.</title>
        <authorList>
            <person name="Shi T."/>
            <person name="Rahmani R.S."/>
            <person name="Gugger P.F."/>
            <person name="Wang M."/>
            <person name="Li H."/>
            <person name="Zhang Y."/>
            <person name="Li Z."/>
            <person name="Wang Q."/>
            <person name="Van de Peer Y."/>
            <person name="Marchal K."/>
            <person name="Chen J."/>
        </authorList>
    </citation>
    <scope>NUCLEOTIDE SEQUENCE [LARGE SCALE GENOMIC DNA]</scope>
    <source>
        <tissue evidence="1">Leaf</tissue>
    </source>
</reference>
<organism evidence="1 2">
    <name type="scientific">Nelumbo nucifera</name>
    <name type="common">Sacred lotus</name>
    <dbReference type="NCBI Taxonomy" id="4432"/>
    <lineage>
        <taxon>Eukaryota</taxon>
        <taxon>Viridiplantae</taxon>
        <taxon>Streptophyta</taxon>
        <taxon>Embryophyta</taxon>
        <taxon>Tracheophyta</taxon>
        <taxon>Spermatophyta</taxon>
        <taxon>Magnoliopsida</taxon>
        <taxon>Proteales</taxon>
        <taxon>Nelumbonaceae</taxon>
        <taxon>Nelumbo</taxon>
    </lineage>
</organism>
<protein>
    <submittedName>
        <fullName evidence="1">Uncharacterized protein</fullName>
    </submittedName>
</protein>
<proteinExistence type="predicted"/>
<evidence type="ECO:0000313" key="2">
    <source>
        <dbReference type="Proteomes" id="UP000607653"/>
    </source>
</evidence>
<comment type="caution">
    <text evidence="1">The sequence shown here is derived from an EMBL/GenBank/DDBJ whole genome shotgun (WGS) entry which is preliminary data.</text>
</comment>
<dbReference type="Proteomes" id="UP000607653">
    <property type="component" value="Unassembled WGS sequence"/>
</dbReference>